<organism evidence="1 2">
    <name type="scientific">Nicotiana tabacum</name>
    <name type="common">Common tobacco</name>
    <dbReference type="NCBI Taxonomy" id="4097"/>
    <lineage>
        <taxon>Eukaryota</taxon>
        <taxon>Viridiplantae</taxon>
        <taxon>Streptophyta</taxon>
        <taxon>Embryophyta</taxon>
        <taxon>Tracheophyta</taxon>
        <taxon>Spermatophyta</taxon>
        <taxon>Magnoliopsida</taxon>
        <taxon>eudicotyledons</taxon>
        <taxon>Gunneridae</taxon>
        <taxon>Pentapetalae</taxon>
        <taxon>asterids</taxon>
        <taxon>lamiids</taxon>
        <taxon>Solanales</taxon>
        <taxon>Solanaceae</taxon>
        <taxon>Nicotianoideae</taxon>
        <taxon>Nicotianeae</taxon>
        <taxon>Nicotiana</taxon>
    </lineage>
</organism>
<evidence type="ECO:0000313" key="1">
    <source>
        <dbReference type="Proteomes" id="UP000790787"/>
    </source>
</evidence>
<accession>A0AC58RWM3</accession>
<dbReference type="RefSeq" id="XP_075077093.1">
    <property type="nucleotide sequence ID" value="XM_075220992.1"/>
</dbReference>
<name>A0AC58RWM3_TOBAC</name>
<evidence type="ECO:0000313" key="2">
    <source>
        <dbReference type="RefSeq" id="XP_075077093.1"/>
    </source>
</evidence>
<keyword evidence="1" id="KW-1185">Reference proteome</keyword>
<protein>
    <submittedName>
        <fullName evidence="2">Uncharacterized protein LOC142163848</fullName>
    </submittedName>
</protein>
<gene>
    <name evidence="2" type="primary">LOC142163848</name>
</gene>
<reference evidence="1" key="1">
    <citation type="journal article" date="2014" name="Nat. Commun.">
        <title>The tobacco genome sequence and its comparison with those of tomato and potato.</title>
        <authorList>
            <person name="Sierro N."/>
            <person name="Battey J.N."/>
            <person name="Ouadi S."/>
            <person name="Bakaher N."/>
            <person name="Bovet L."/>
            <person name="Willig A."/>
            <person name="Goepfert S."/>
            <person name="Peitsch M.C."/>
            <person name="Ivanov N.V."/>
        </authorList>
    </citation>
    <scope>NUCLEOTIDE SEQUENCE [LARGE SCALE GENOMIC DNA]</scope>
</reference>
<reference evidence="2" key="2">
    <citation type="submission" date="2025-08" db="UniProtKB">
        <authorList>
            <consortium name="RefSeq"/>
        </authorList>
    </citation>
    <scope>IDENTIFICATION</scope>
    <source>
        <tissue evidence="2">Leaf</tissue>
    </source>
</reference>
<sequence>MISFGKRQCGADALSRKAESMGSLAYLLVAEKPLAMDIQDLANQFKTVQQGGVKDVEISDDGAMRLHGRIFIPNVDGLRELILREAQSSRYFIHACVMKMYHDLNQHYWWRRMMKDIAAYVSRCLNCQ</sequence>
<proteinExistence type="predicted"/>
<dbReference type="Proteomes" id="UP000790787">
    <property type="component" value="Chromosome 9"/>
</dbReference>